<evidence type="ECO:0000313" key="5">
    <source>
        <dbReference type="Proteomes" id="UP000276215"/>
    </source>
</evidence>
<dbReference type="GO" id="GO:0046872">
    <property type="term" value="F:metal ion binding"/>
    <property type="evidence" value="ECO:0007669"/>
    <property type="project" value="UniProtKB-KW"/>
</dbReference>
<dbReference type="EMBL" id="ML120393">
    <property type="protein sequence ID" value="RPA98751.1"/>
    <property type="molecule type" value="Genomic_DNA"/>
</dbReference>
<keyword evidence="2" id="KW-0479">Metal-binding</keyword>
<evidence type="ECO:0000256" key="1">
    <source>
        <dbReference type="ARBA" id="ARBA00001968"/>
    </source>
</evidence>
<proteinExistence type="predicted"/>
<feature type="non-terminal residue" evidence="4">
    <location>
        <position position="141"/>
    </location>
</feature>
<dbReference type="AlphaFoldDB" id="A0A3N4JPK8"/>
<keyword evidence="5" id="KW-1185">Reference proteome</keyword>
<evidence type="ECO:0000313" key="4">
    <source>
        <dbReference type="EMBL" id="RPA98751.1"/>
    </source>
</evidence>
<organism evidence="4 5">
    <name type="scientific">Choiromyces venosus 120613-1</name>
    <dbReference type="NCBI Taxonomy" id="1336337"/>
    <lineage>
        <taxon>Eukaryota</taxon>
        <taxon>Fungi</taxon>
        <taxon>Dikarya</taxon>
        <taxon>Ascomycota</taxon>
        <taxon>Pezizomycotina</taxon>
        <taxon>Pezizomycetes</taxon>
        <taxon>Pezizales</taxon>
        <taxon>Tuberaceae</taxon>
        <taxon>Choiromyces</taxon>
    </lineage>
</organism>
<sequence>FGYFFLMNHESFLALLSIVHEDPIFANNSCNPQGPIEIQLATALAVEESSGFPGCIGFLDGTDIVLRYGPSYHGETYFNRKKQYALNVQAICDSKRRFTYIAGGYPASVGDATVFSCTTFFKQPNLFFSHPDEYILADKAY</sequence>
<reference evidence="4 5" key="1">
    <citation type="journal article" date="2018" name="Nat. Ecol. Evol.">
        <title>Pezizomycetes genomes reveal the molecular basis of ectomycorrhizal truffle lifestyle.</title>
        <authorList>
            <person name="Murat C."/>
            <person name="Payen T."/>
            <person name="Noel B."/>
            <person name="Kuo A."/>
            <person name="Morin E."/>
            <person name="Chen J."/>
            <person name="Kohler A."/>
            <person name="Krizsan K."/>
            <person name="Balestrini R."/>
            <person name="Da Silva C."/>
            <person name="Montanini B."/>
            <person name="Hainaut M."/>
            <person name="Levati E."/>
            <person name="Barry K.W."/>
            <person name="Belfiori B."/>
            <person name="Cichocki N."/>
            <person name="Clum A."/>
            <person name="Dockter R.B."/>
            <person name="Fauchery L."/>
            <person name="Guy J."/>
            <person name="Iotti M."/>
            <person name="Le Tacon F."/>
            <person name="Lindquist E.A."/>
            <person name="Lipzen A."/>
            <person name="Malagnac F."/>
            <person name="Mello A."/>
            <person name="Molinier V."/>
            <person name="Miyauchi S."/>
            <person name="Poulain J."/>
            <person name="Riccioni C."/>
            <person name="Rubini A."/>
            <person name="Sitrit Y."/>
            <person name="Splivallo R."/>
            <person name="Traeger S."/>
            <person name="Wang M."/>
            <person name="Zifcakova L."/>
            <person name="Wipf D."/>
            <person name="Zambonelli A."/>
            <person name="Paolocci F."/>
            <person name="Nowrousian M."/>
            <person name="Ottonello S."/>
            <person name="Baldrian P."/>
            <person name="Spatafora J.W."/>
            <person name="Henrissat B."/>
            <person name="Nagy L.G."/>
            <person name="Aury J.M."/>
            <person name="Wincker P."/>
            <person name="Grigoriev I.V."/>
            <person name="Bonfante P."/>
            <person name="Martin F.M."/>
        </authorList>
    </citation>
    <scope>NUCLEOTIDE SEQUENCE [LARGE SCALE GENOMIC DNA]</scope>
    <source>
        <strain evidence="4 5">120613-1</strain>
    </source>
</reference>
<dbReference type="Pfam" id="PF13359">
    <property type="entry name" value="DDE_Tnp_4"/>
    <property type="match status" value="1"/>
</dbReference>
<evidence type="ECO:0000259" key="3">
    <source>
        <dbReference type="Pfam" id="PF13359"/>
    </source>
</evidence>
<protein>
    <recommendedName>
        <fullName evidence="3">DDE Tnp4 domain-containing protein</fullName>
    </recommendedName>
</protein>
<feature type="domain" description="DDE Tnp4" evidence="3">
    <location>
        <begin position="59"/>
        <end position="141"/>
    </location>
</feature>
<comment type="cofactor">
    <cofactor evidence="1">
        <name>a divalent metal cation</name>
        <dbReference type="ChEBI" id="CHEBI:60240"/>
    </cofactor>
</comment>
<name>A0A3N4JPK8_9PEZI</name>
<dbReference type="InterPro" id="IPR027806">
    <property type="entry name" value="HARBI1_dom"/>
</dbReference>
<feature type="non-terminal residue" evidence="4">
    <location>
        <position position="1"/>
    </location>
</feature>
<evidence type="ECO:0000256" key="2">
    <source>
        <dbReference type="ARBA" id="ARBA00022723"/>
    </source>
</evidence>
<dbReference type="OrthoDB" id="5393139at2759"/>
<gene>
    <name evidence="4" type="ORF">L873DRAFT_1611535</name>
</gene>
<dbReference type="Proteomes" id="UP000276215">
    <property type="component" value="Unassembled WGS sequence"/>
</dbReference>
<accession>A0A3N4JPK8</accession>